<dbReference type="InterPro" id="IPR003737">
    <property type="entry name" value="GlcNAc_PI_deacetylase-related"/>
</dbReference>
<organism evidence="2 3">
    <name type="scientific">Spartinivicinus marinus</name>
    <dbReference type="NCBI Taxonomy" id="2994442"/>
    <lineage>
        <taxon>Bacteria</taxon>
        <taxon>Pseudomonadati</taxon>
        <taxon>Pseudomonadota</taxon>
        <taxon>Gammaproteobacteria</taxon>
        <taxon>Oceanospirillales</taxon>
        <taxon>Zooshikellaceae</taxon>
        <taxon>Spartinivicinus</taxon>
    </lineage>
</organism>
<name>A0A853I9P9_9GAMM</name>
<accession>A0A853I9P9</accession>
<dbReference type="InterPro" id="IPR024078">
    <property type="entry name" value="LmbE-like_dom_sf"/>
</dbReference>
<feature type="transmembrane region" description="Helical" evidence="1">
    <location>
        <begin position="21"/>
        <end position="49"/>
    </location>
</feature>
<dbReference type="RefSeq" id="WP_180568620.1">
    <property type="nucleotide sequence ID" value="NZ_JACCKB010000015.1"/>
</dbReference>
<proteinExistence type="predicted"/>
<dbReference type="SUPFAM" id="SSF102588">
    <property type="entry name" value="LmbE-like"/>
    <property type="match status" value="1"/>
</dbReference>
<reference evidence="2 3" key="1">
    <citation type="submission" date="2020-07" db="EMBL/GenBank/DDBJ databases">
        <title>Endozoicomonas sp. nov., isolated from sediment.</title>
        <authorList>
            <person name="Gu T."/>
        </authorList>
    </citation>
    <scope>NUCLEOTIDE SEQUENCE [LARGE SCALE GENOMIC DNA]</scope>
    <source>
        <strain evidence="2 3">SM1973</strain>
    </source>
</reference>
<keyword evidence="1" id="KW-0812">Transmembrane</keyword>
<protein>
    <submittedName>
        <fullName evidence="2">PIG-L family deacetylase</fullName>
    </submittedName>
</protein>
<sequence length="475" mass="54690">MKTKDNPYLKKKKMTNQIKALVFICLALLGLLIGWYWQTLLFAVIFYIAHEVFWSDHIFYDPKSDYQYQFENAVELPLAIENNQLRCVEKPASDLSLDTGLAAVKIKANWLGSIFDPYVEISDGNTTNRQYFERSVNGLRYLNISDWLKILLVGEHLTLNFKHCQPITDNNHKLTLFGFANPDIINKRIMIIAPHADDAELAAFGLYSQAKDVSIVTLTAGEVEQKDFQHVYPDPQQASILKGRLRAFDSIAVPAWGGVSKEQIVNLGYFCLRLKDMYEEQTKLVSSKTAGVDTTTVFREFNSFPLPTDGDNKATGENLLKDLQFLIEKYQPEVIVTPHLQLDPHQDHYYATQFIHQAVSEVSYSGIKYWLYYANHYVHTDMHPFGPPHTIASLAPNLNAEVKTPRVLSVPLSEKQQKDKVYALEMMHDLKRKTKLQKYFRVTLQNIFINRSPYKYGKDSYFFKCIKSNELFVVK</sequence>
<comment type="caution">
    <text evidence="2">The sequence shown here is derived from an EMBL/GenBank/DDBJ whole genome shotgun (WGS) entry which is preliminary data.</text>
</comment>
<dbReference type="EMBL" id="JACCKB010000015">
    <property type="protein sequence ID" value="NYZ66591.1"/>
    <property type="molecule type" value="Genomic_DNA"/>
</dbReference>
<evidence type="ECO:0000256" key="1">
    <source>
        <dbReference type="SAM" id="Phobius"/>
    </source>
</evidence>
<evidence type="ECO:0000313" key="3">
    <source>
        <dbReference type="Proteomes" id="UP000569732"/>
    </source>
</evidence>
<dbReference type="Proteomes" id="UP000569732">
    <property type="component" value="Unassembled WGS sequence"/>
</dbReference>
<keyword evidence="1" id="KW-1133">Transmembrane helix</keyword>
<dbReference type="AlphaFoldDB" id="A0A853I9P9"/>
<keyword evidence="3" id="KW-1185">Reference proteome</keyword>
<keyword evidence="1" id="KW-0472">Membrane</keyword>
<dbReference type="Pfam" id="PF02585">
    <property type="entry name" value="PIG-L"/>
    <property type="match status" value="1"/>
</dbReference>
<gene>
    <name evidence="2" type="ORF">H0A36_11280</name>
</gene>
<evidence type="ECO:0000313" key="2">
    <source>
        <dbReference type="EMBL" id="NYZ66591.1"/>
    </source>
</evidence>
<dbReference type="Gene3D" id="3.40.50.10320">
    <property type="entry name" value="LmbE-like"/>
    <property type="match status" value="1"/>
</dbReference>